<proteinExistence type="inferred from homology"/>
<evidence type="ECO:0000256" key="2">
    <source>
        <dbReference type="ARBA" id="ARBA00010355"/>
    </source>
</evidence>
<evidence type="ECO:0000256" key="11">
    <source>
        <dbReference type="ARBA" id="ARBA00025270"/>
    </source>
</evidence>
<dbReference type="RefSeq" id="YP_010804330.1">
    <property type="nucleotide sequence ID" value="NC_077071.1"/>
</dbReference>
<evidence type="ECO:0000256" key="6">
    <source>
        <dbReference type="ARBA" id="ARBA00022870"/>
    </source>
</evidence>
<accession>A0A8E7NG41</accession>
<evidence type="ECO:0000256" key="5">
    <source>
        <dbReference type="ARBA" id="ARBA00022692"/>
    </source>
</evidence>
<dbReference type="GO" id="GO:0046740">
    <property type="term" value="P:transport of virus in host, cell to cell"/>
    <property type="evidence" value="ECO:0007669"/>
    <property type="project" value="UniProtKB-KW"/>
</dbReference>
<evidence type="ECO:0000256" key="10">
    <source>
        <dbReference type="ARBA" id="ARBA00023184"/>
    </source>
</evidence>
<evidence type="ECO:0000256" key="4">
    <source>
        <dbReference type="ARBA" id="ARBA00022448"/>
    </source>
</evidence>
<keyword evidence="6" id="KW-1043">Host membrane</keyword>
<dbReference type="Pfam" id="PF02495">
    <property type="entry name" value="TGBp3"/>
    <property type="match status" value="1"/>
</dbReference>
<evidence type="ECO:0000256" key="8">
    <source>
        <dbReference type="ARBA" id="ARBA00023031"/>
    </source>
</evidence>
<keyword evidence="7" id="KW-1133">Transmembrane helix</keyword>
<dbReference type="GO" id="GO:0044167">
    <property type="term" value="C:host cell endoplasmic reticulum membrane"/>
    <property type="evidence" value="ECO:0007669"/>
    <property type="project" value="UniProtKB-SubCell"/>
</dbReference>
<comment type="function">
    <text evidence="11">Plays a role in viral cell-to-cell propagation, by facilitating genome transport to neighboring plant cells through plasmosdesmata. May induce the formation of granular vesicles derived from the Endoplasmic reticulum, which align on actin filaments.</text>
</comment>
<evidence type="ECO:0000256" key="9">
    <source>
        <dbReference type="ARBA" id="ARBA00023136"/>
    </source>
</evidence>
<reference evidence="14" key="1">
    <citation type="submission" date="2020-05" db="EMBL/GenBank/DDBJ databases">
        <title>Novel viruses associated with indigenous members of the Amaryllidaceae family in South Africa.</title>
        <authorList>
            <person name="Read D.A."/>
            <person name="Thompson G.D."/>
        </authorList>
    </citation>
    <scope>NUCLEOTIDE SEQUENCE</scope>
    <source>
        <strain evidence="14">19-3040</strain>
    </source>
</reference>
<dbReference type="EMBL" id="MT533598">
    <property type="protein sequence ID" value="QVY19181.1"/>
    <property type="molecule type" value="Genomic_RNA"/>
</dbReference>
<evidence type="ECO:0000256" key="3">
    <source>
        <dbReference type="ARBA" id="ARBA00013812"/>
    </source>
</evidence>
<keyword evidence="8" id="KW-0916">Viral movement protein</keyword>
<comment type="subcellular location">
    <subcellularLocation>
        <location evidence="1">Host endoplasmic reticulum membrane</location>
    </subcellularLocation>
</comment>
<evidence type="ECO:0000256" key="13">
    <source>
        <dbReference type="ARBA" id="ARBA00033148"/>
    </source>
</evidence>
<dbReference type="Proteomes" id="UP001162126">
    <property type="component" value="Segment"/>
</dbReference>
<dbReference type="KEGG" id="vg:80543146"/>
<keyword evidence="10" id="KW-1038">Host endoplasmic reticulum</keyword>
<keyword evidence="15" id="KW-1185">Reference proteome</keyword>
<dbReference type="InterPro" id="IPR003411">
    <property type="entry name" value="TGBp3"/>
</dbReference>
<evidence type="ECO:0000256" key="7">
    <source>
        <dbReference type="ARBA" id="ARBA00022989"/>
    </source>
</evidence>
<protein>
    <recommendedName>
        <fullName evidence="3">Movement protein TGBp3</fullName>
    </recommendedName>
    <alternativeName>
        <fullName evidence="12">7 kDa protein</fullName>
    </alternativeName>
    <alternativeName>
        <fullName evidence="13">Triple gene block 3 protein</fullName>
    </alternativeName>
</protein>
<sequence>MSVLPNGSHTFLIIAASTLLFLLAFLALDTISNKSSSCVVIIDGQGVTISGCAFTPEFVEYAKGLQAFNFALGLDSS</sequence>
<evidence type="ECO:0000256" key="1">
    <source>
        <dbReference type="ARBA" id="ARBA00004625"/>
    </source>
</evidence>
<comment type="similarity">
    <text evidence="2">Belongs to the Tymovirales TGBp3 protein family.</text>
</comment>
<gene>
    <name evidence="14" type="primary">TGB3</name>
</gene>
<evidence type="ECO:0000313" key="14">
    <source>
        <dbReference type="EMBL" id="QVY19181.1"/>
    </source>
</evidence>
<organism evidence="14 15">
    <name type="scientific">Clivia carlavirus A</name>
    <dbReference type="NCBI Taxonomy" id="2838077"/>
    <lineage>
        <taxon>Viruses</taxon>
        <taxon>Riboviria</taxon>
        <taxon>Orthornavirae</taxon>
        <taxon>Kitrinoviricota</taxon>
        <taxon>Alsuviricetes</taxon>
        <taxon>Tymovirales</taxon>
        <taxon>Betaflexiviridae</taxon>
        <taxon>Quinvirinae</taxon>
        <taxon>Carlavirus</taxon>
        <taxon>Carlavirus alphacliviae</taxon>
        <taxon>Carlavirus ClCVA</taxon>
    </lineage>
</organism>
<evidence type="ECO:0000313" key="15">
    <source>
        <dbReference type="Proteomes" id="UP001162126"/>
    </source>
</evidence>
<dbReference type="GeneID" id="80543146"/>
<keyword evidence="9" id="KW-0472">Membrane</keyword>
<keyword evidence="5" id="KW-0812">Transmembrane</keyword>
<evidence type="ECO:0000256" key="12">
    <source>
        <dbReference type="ARBA" id="ARBA00030266"/>
    </source>
</evidence>
<keyword evidence="4" id="KW-0813">Transport</keyword>
<name>A0A8E7NG41_9VIRU</name>